<dbReference type="Proteomes" id="UP000242188">
    <property type="component" value="Unassembled WGS sequence"/>
</dbReference>
<dbReference type="EMBL" id="NEDP02005031">
    <property type="protein sequence ID" value="OWF43673.1"/>
    <property type="molecule type" value="Genomic_DNA"/>
</dbReference>
<keyword evidence="1" id="KW-0479">Metal-binding</keyword>
<feature type="domain" description="B box-type" evidence="2">
    <location>
        <begin position="10"/>
        <end position="51"/>
    </location>
</feature>
<dbReference type="InterPro" id="IPR000315">
    <property type="entry name" value="Znf_B-box"/>
</dbReference>
<dbReference type="AlphaFoldDB" id="A0A210Q4K7"/>
<keyword evidence="1" id="KW-0863">Zinc-finger</keyword>
<dbReference type="Gene3D" id="3.30.160.60">
    <property type="entry name" value="Classic Zinc Finger"/>
    <property type="match status" value="1"/>
</dbReference>
<evidence type="ECO:0000313" key="4">
    <source>
        <dbReference type="Proteomes" id="UP000242188"/>
    </source>
</evidence>
<dbReference type="PANTHER" id="PTHR25462:SF291">
    <property type="entry name" value="E3 UBIQUITIN-PROTEIN LIGASE TRIM45"/>
    <property type="match status" value="1"/>
</dbReference>
<dbReference type="PANTHER" id="PTHR25462">
    <property type="entry name" value="BONUS, ISOFORM C-RELATED"/>
    <property type="match status" value="1"/>
</dbReference>
<dbReference type="Pfam" id="PF00643">
    <property type="entry name" value="zf-B_box"/>
    <property type="match status" value="1"/>
</dbReference>
<evidence type="ECO:0000256" key="1">
    <source>
        <dbReference type="PROSITE-ProRule" id="PRU00024"/>
    </source>
</evidence>
<gene>
    <name evidence="3" type="ORF">KP79_PYT16755</name>
</gene>
<dbReference type="GO" id="GO:0061630">
    <property type="term" value="F:ubiquitin protein ligase activity"/>
    <property type="evidence" value="ECO:0007669"/>
    <property type="project" value="TreeGrafter"/>
</dbReference>
<evidence type="ECO:0000259" key="2">
    <source>
        <dbReference type="PROSITE" id="PS50119"/>
    </source>
</evidence>
<accession>A0A210Q4K7</accession>
<reference evidence="3 4" key="1">
    <citation type="journal article" date="2017" name="Nat. Ecol. Evol.">
        <title>Scallop genome provides insights into evolution of bilaterian karyotype and development.</title>
        <authorList>
            <person name="Wang S."/>
            <person name="Zhang J."/>
            <person name="Jiao W."/>
            <person name="Li J."/>
            <person name="Xun X."/>
            <person name="Sun Y."/>
            <person name="Guo X."/>
            <person name="Huan P."/>
            <person name="Dong B."/>
            <person name="Zhang L."/>
            <person name="Hu X."/>
            <person name="Sun X."/>
            <person name="Wang J."/>
            <person name="Zhao C."/>
            <person name="Wang Y."/>
            <person name="Wang D."/>
            <person name="Huang X."/>
            <person name="Wang R."/>
            <person name="Lv J."/>
            <person name="Li Y."/>
            <person name="Zhang Z."/>
            <person name="Liu B."/>
            <person name="Lu W."/>
            <person name="Hui Y."/>
            <person name="Liang J."/>
            <person name="Zhou Z."/>
            <person name="Hou R."/>
            <person name="Li X."/>
            <person name="Liu Y."/>
            <person name="Li H."/>
            <person name="Ning X."/>
            <person name="Lin Y."/>
            <person name="Zhao L."/>
            <person name="Xing Q."/>
            <person name="Dou J."/>
            <person name="Li Y."/>
            <person name="Mao J."/>
            <person name="Guo H."/>
            <person name="Dou H."/>
            <person name="Li T."/>
            <person name="Mu C."/>
            <person name="Jiang W."/>
            <person name="Fu Q."/>
            <person name="Fu X."/>
            <person name="Miao Y."/>
            <person name="Liu J."/>
            <person name="Yu Q."/>
            <person name="Li R."/>
            <person name="Liao H."/>
            <person name="Li X."/>
            <person name="Kong Y."/>
            <person name="Jiang Z."/>
            <person name="Chourrout D."/>
            <person name="Li R."/>
            <person name="Bao Z."/>
        </authorList>
    </citation>
    <scope>NUCLEOTIDE SEQUENCE [LARGE SCALE GENOMIC DNA]</scope>
    <source>
        <strain evidence="3 4">PY_sf001</strain>
    </source>
</reference>
<comment type="caution">
    <text evidence="3">The sequence shown here is derived from an EMBL/GenBank/DDBJ whole genome shotgun (WGS) entry which is preliminary data.</text>
</comment>
<keyword evidence="1" id="KW-0862">Zinc</keyword>
<dbReference type="SMART" id="SM00336">
    <property type="entry name" value="BBOX"/>
    <property type="match status" value="1"/>
</dbReference>
<name>A0A210Q4K7_MIZYE</name>
<dbReference type="InterPro" id="IPR047153">
    <property type="entry name" value="TRIM45/56/19-like"/>
</dbReference>
<sequence length="270" mass="31011">MAEQLVVRHFGQSTCVIHRRVTLDWFCETCRDAICAKCISTTHRGHIFVQLSEVTRKNRQWIKTFINTTEQTKVAQIQQEISTTRETLKRNLSRFEGLEVEVRKQGEEIKKELDVLMAQTISQLKHLEEENSKVLINYQTQLGKKLQQLKNQRKQCKKSLRVGTDIQVFDFVKGLKSLVTLPTKPILGNAKFYPQINPERFLRQALGTVALTPSEQSRGDSDHSGSAGPDQWHVSVNQHELLHKQESQDDMTQSSPALQTIFCHKRTASF</sequence>
<dbReference type="OrthoDB" id="6270329at2759"/>
<protein>
    <recommendedName>
        <fullName evidence="2">B box-type domain-containing protein</fullName>
    </recommendedName>
</protein>
<evidence type="ECO:0000313" key="3">
    <source>
        <dbReference type="EMBL" id="OWF43673.1"/>
    </source>
</evidence>
<dbReference type="GO" id="GO:0008270">
    <property type="term" value="F:zinc ion binding"/>
    <property type="evidence" value="ECO:0007669"/>
    <property type="project" value="UniProtKB-KW"/>
</dbReference>
<keyword evidence="4" id="KW-1185">Reference proteome</keyword>
<dbReference type="SUPFAM" id="SSF57845">
    <property type="entry name" value="B-box zinc-binding domain"/>
    <property type="match status" value="1"/>
</dbReference>
<dbReference type="PROSITE" id="PS50119">
    <property type="entry name" value="ZF_BBOX"/>
    <property type="match status" value="1"/>
</dbReference>
<organism evidence="3 4">
    <name type="scientific">Mizuhopecten yessoensis</name>
    <name type="common">Japanese scallop</name>
    <name type="synonym">Patinopecten yessoensis</name>
    <dbReference type="NCBI Taxonomy" id="6573"/>
    <lineage>
        <taxon>Eukaryota</taxon>
        <taxon>Metazoa</taxon>
        <taxon>Spiralia</taxon>
        <taxon>Lophotrochozoa</taxon>
        <taxon>Mollusca</taxon>
        <taxon>Bivalvia</taxon>
        <taxon>Autobranchia</taxon>
        <taxon>Pteriomorphia</taxon>
        <taxon>Pectinida</taxon>
        <taxon>Pectinoidea</taxon>
        <taxon>Pectinidae</taxon>
        <taxon>Mizuhopecten</taxon>
    </lineage>
</organism>
<proteinExistence type="predicted"/>